<evidence type="ECO:0000313" key="2">
    <source>
        <dbReference type="EMBL" id="KOO68704.1"/>
    </source>
</evidence>
<name>A0A8E1UR71_9BACT</name>
<dbReference type="EMBL" id="LFQU01000010">
    <property type="protein sequence ID" value="KOO68704.1"/>
    <property type="molecule type" value="Genomic_DNA"/>
</dbReference>
<accession>A0A8E1UR71</accession>
<feature type="signal peptide" evidence="1">
    <location>
        <begin position="1"/>
        <end position="20"/>
    </location>
</feature>
<proteinExistence type="predicted"/>
<reference evidence="2 3" key="1">
    <citation type="submission" date="2015-06" db="EMBL/GenBank/DDBJ databases">
        <title>Prevotella sp. 109, sp. nov., a novel member of the family Prevotellaceae isolated from human faeces.</title>
        <authorList>
            <person name="Shkoporov A.N."/>
            <person name="Chaplin A.V."/>
            <person name="Kafarskaia L.I."/>
            <person name="Efimov B.A."/>
        </authorList>
    </citation>
    <scope>NUCLEOTIDE SEQUENCE [LARGE SCALE GENOMIC DNA]</scope>
    <source>
        <strain evidence="2 3">109</strain>
    </source>
</reference>
<keyword evidence="1" id="KW-0732">Signal</keyword>
<sequence length="722" mass="83857">MKKFIFVSLFALALCADAWACISEAPTHNNYMFSVFRRESMDSPFREDINAYWKRYAGDMSDTSTDYYRWNRDKIDAAARSRGDVLMQRYMKLLDSYLQVCDEVSYDSWDYPTKEQLTKRKSTLNSIRNSATMAMKTGLRELNALMVMRANMMLGYDQANISFWNSTAQNLPKGVWREVARNIYARALLNTGKRIEACNIYAEQGDMQSIKWSMRNYRNLAGIQKIYLDDPNSPTLIYLVQDFVNNVQETLDQATGTGTDEDWIKTIDARVVYKADAMRFVDFANNVVRSGKNEYPCLWKSAIGMIYYLFGMSEEAVAELDEAMAMDGTPRMKDNARCIRLLASTGCNMFSPSYSAYLLKEMQRLDELIRDERGTSDIYPNHYTDVKERVVYNALVPKCMATGRVNMALALLGMMEENEQDFYTKGRHSQPDYVIEGDYAWNSDYSPWNEYFAVMDTISADVLAGYLKYISMEQSDPFEQYVVSQVYPNKNYYNDLIGTRYMAEGRFADALPYLEKVSLGFLSQQNISWYMANRKYSLPRWFNRQLPNMPDTDGPGKGEPKENMKLRYCKDMLQLQANYDLAREGKQKDMRAYELAVMHYQASCYGDCWFLTHYGHSIYDSTRNGEFDFARKTVEYLNKCVVSSDLNMRYKALYALAFVDKDPWFDVKYDRDYNPVYIPRPASSQYKAMSALYSFARQHPQYVDGYTTRCDMLKAFARVSGQ</sequence>
<dbReference type="OrthoDB" id="1081381at2"/>
<keyword evidence="3" id="KW-1185">Reference proteome</keyword>
<dbReference type="RefSeq" id="WP_147630802.1">
    <property type="nucleotide sequence ID" value="NZ_LFQU01000010.1"/>
</dbReference>
<dbReference type="AlphaFoldDB" id="A0A8E1UR71"/>
<evidence type="ECO:0000313" key="3">
    <source>
        <dbReference type="Proteomes" id="UP000036951"/>
    </source>
</evidence>
<evidence type="ECO:0000256" key="1">
    <source>
        <dbReference type="SAM" id="SignalP"/>
    </source>
</evidence>
<protein>
    <recommendedName>
        <fullName evidence="4">Tetratricopeptide repeat protein</fullName>
    </recommendedName>
</protein>
<feature type="chain" id="PRO_5034786544" description="Tetratricopeptide repeat protein" evidence="1">
    <location>
        <begin position="21"/>
        <end position="722"/>
    </location>
</feature>
<evidence type="ECO:0008006" key="4">
    <source>
        <dbReference type="Google" id="ProtNLM"/>
    </source>
</evidence>
<dbReference type="Proteomes" id="UP000036951">
    <property type="component" value="Unassembled WGS sequence"/>
</dbReference>
<gene>
    <name evidence="2" type="ORF">ACU52_06820</name>
</gene>
<comment type="caution">
    <text evidence="2">The sequence shown here is derived from an EMBL/GenBank/DDBJ whole genome shotgun (WGS) entry which is preliminary data.</text>
</comment>
<organism evidence="2 3">
    <name type="scientific">Xylanibacter rarus</name>
    <dbReference type="NCBI Taxonomy" id="1676614"/>
    <lineage>
        <taxon>Bacteria</taxon>
        <taxon>Pseudomonadati</taxon>
        <taxon>Bacteroidota</taxon>
        <taxon>Bacteroidia</taxon>
        <taxon>Bacteroidales</taxon>
        <taxon>Prevotellaceae</taxon>
        <taxon>Xylanibacter</taxon>
    </lineage>
</organism>